<dbReference type="RefSeq" id="WP_370718508.1">
    <property type="nucleotide sequence ID" value="NZ_JBGGTQ010000004.1"/>
</dbReference>
<evidence type="ECO:0000313" key="3">
    <source>
        <dbReference type="EMBL" id="MEZ0492459.1"/>
    </source>
</evidence>
<gene>
    <name evidence="3" type="ORF">AB2L28_09450</name>
</gene>
<dbReference type="SUPFAM" id="SSF46785">
    <property type="entry name" value="Winged helix' DNA-binding domain"/>
    <property type="match status" value="1"/>
</dbReference>
<comment type="caution">
    <text evidence="3">The sequence shown here is derived from an EMBL/GenBank/DDBJ whole genome shotgun (WGS) entry which is preliminary data.</text>
</comment>
<dbReference type="EMBL" id="JBGGTQ010000004">
    <property type="protein sequence ID" value="MEZ0492459.1"/>
    <property type="molecule type" value="Genomic_DNA"/>
</dbReference>
<name>A0ABV4I4B7_9ACTN</name>
<protein>
    <submittedName>
        <fullName evidence="3">Nucleotidyltransferase domain-containing protein</fullName>
    </submittedName>
</protein>
<organism evidence="3 4">
    <name type="scientific">Kineococcus mangrovi</name>
    <dbReference type="NCBI Taxonomy" id="1660183"/>
    <lineage>
        <taxon>Bacteria</taxon>
        <taxon>Bacillati</taxon>
        <taxon>Actinomycetota</taxon>
        <taxon>Actinomycetes</taxon>
        <taxon>Kineosporiales</taxon>
        <taxon>Kineosporiaceae</taxon>
        <taxon>Kineococcus</taxon>
    </lineage>
</organism>
<sequence>MDADVLQVLARTHRPLSGAAVAKLSGRSYARARACLHRLVEHGLVTAQDAGPAVLYALNRRHVLADAVLAAVGSPAAVEAFLVEQLATWEPPARAVVLFGSWARGEAGPDSDLDLLLVRGDTVDADGAWGDQVHATGQALEALTGNAVQFVQVTGSQLATAVREDQPLIAGLRQDGRVLLGPSLRALLTAGAAA</sequence>
<keyword evidence="4" id="KW-1185">Reference proteome</keyword>
<dbReference type="Pfam" id="PF01909">
    <property type="entry name" value="NTP_transf_2"/>
    <property type="match status" value="1"/>
</dbReference>
<evidence type="ECO:0000313" key="4">
    <source>
        <dbReference type="Proteomes" id="UP001566476"/>
    </source>
</evidence>
<dbReference type="InterPro" id="IPR036390">
    <property type="entry name" value="WH_DNA-bd_sf"/>
</dbReference>
<dbReference type="CDD" id="cd05403">
    <property type="entry name" value="NT_KNTase_like"/>
    <property type="match status" value="1"/>
</dbReference>
<evidence type="ECO:0000259" key="2">
    <source>
        <dbReference type="Pfam" id="PF09339"/>
    </source>
</evidence>
<reference evidence="3 4" key="1">
    <citation type="submission" date="2024-07" db="EMBL/GenBank/DDBJ databases">
        <authorList>
            <person name="Thanompreechachai J."/>
            <person name="Duangmal K."/>
        </authorList>
    </citation>
    <scope>NUCLEOTIDE SEQUENCE [LARGE SCALE GENOMIC DNA]</scope>
    <source>
        <strain evidence="3 4">TBRC 1896</strain>
    </source>
</reference>
<dbReference type="SUPFAM" id="SSF81301">
    <property type="entry name" value="Nucleotidyltransferase"/>
    <property type="match status" value="1"/>
</dbReference>
<dbReference type="Proteomes" id="UP001566476">
    <property type="component" value="Unassembled WGS sequence"/>
</dbReference>
<dbReference type="Gene3D" id="3.30.460.10">
    <property type="entry name" value="Beta Polymerase, domain 2"/>
    <property type="match status" value="1"/>
</dbReference>
<accession>A0ABV4I4B7</accession>
<feature type="domain" description="Polymerase nucleotidyl transferase" evidence="1">
    <location>
        <begin position="94"/>
        <end position="119"/>
    </location>
</feature>
<dbReference type="InterPro" id="IPR043519">
    <property type="entry name" value="NT_sf"/>
</dbReference>
<evidence type="ECO:0000259" key="1">
    <source>
        <dbReference type="Pfam" id="PF01909"/>
    </source>
</evidence>
<dbReference type="Pfam" id="PF09339">
    <property type="entry name" value="HTH_IclR"/>
    <property type="match status" value="1"/>
</dbReference>
<feature type="domain" description="HTH iclR-type" evidence="2">
    <location>
        <begin position="4"/>
        <end position="47"/>
    </location>
</feature>
<dbReference type="InterPro" id="IPR002934">
    <property type="entry name" value="Polymerase_NTP_transf_dom"/>
</dbReference>
<dbReference type="InterPro" id="IPR005471">
    <property type="entry name" value="Tscrpt_reg_IclR_N"/>
</dbReference>
<proteinExistence type="predicted"/>